<comment type="caution">
    <text evidence="2">The sequence shown here is derived from an EMBL/GenBank/DDBJ whole genome shotgun (WGS) entry which is preliminary data.</text>
</comment>
<accession>A0A6G0RTP0</accession>
<evidence type="ECO:0000256" key="1">
    <source>
        <dbReference type="SAM" id="MobiDB-lite"/>
    </source>
</evidence>
<proteinExistence type="predicted"/>
<evidence type="ECO:0000313" key="2">
    <source>
        <dbReference type="EMBL" id="KAE9341873.1"/>
    </source>
</evidence>
<feature type="region of interest" description="Disordered" evidence="1">
    <location>
        <begin position="1"/>
        <end position="71"/>
    </location>
</feature>
<gene>
    <name evidence="2" type="ORF">PF008_g10429</name>
</gene>
<name>A0A6G0RTP0_9STRA</name>
<protein>
    <submittedName>
        <fullName evidence="2">Uncharacterized protein</fullName>
    </submittedName>
</protein>
<feature type="compositionally biased region" description="Basic and acidic residues" evidence="1">
    <location>
        <begin position="48"/>
        <end position="71"/>
    </location>
</feature>
<dbReference type="Proteomes" id="UP000486351">
    <property type="component" value="Unassembled WGS sequence"/>
</dbReference>
<dbReference type="EMBL" id="QXFY01000526">
    <property type="protein sequence ID" value="KAE9341873.1"/>
    <property type="molecule type" value="Genomic_DNA"/>
</dbReference>
<feature type="compositionally biased region" description="Basic and acidic residues" evidence="1">
    <location>
        <begin position="1"/>
        <end position="16"/>
    </location>
</feature>
<evidence type="ECO:0000313" key="3">
    <source>
        <dbReference type="Proteomes" id="UP000486351"/>
    </source>
</evidence>
<feature type="compositionally biased region" description="Low complexity" evidence="1">
    <location>
        <begin position="19"/>
        <end position="28"/>
    </location>
</feature>
<organism evidence="2 3">
    <name type="scientific">Phytophthora fragariae</name>
    <dbReference type="NCBI Taxonomy" id="53985"/>
    <lineage>
        <taxon>Eukaryota</taxon>
        <taxon>Sar</taxon>
        <taxon>Stramenopiles</taxon>
        <taxon>Oomycota</taxon>
        <taxon>Peronosporomycetes</taxon>
        <taxon>Peronosporales</taxon>
        <taxon>Peronosporaceae</taxon>
        <taxon>Phytophthora</taxon>
    </lineage>
</organism>
<sequence length="71" mass="7676">MIAATDHDTDSGHSDEGDTPTTTRTMVETETEAEQGSSHAPGTRHPRPTKERGAQEDGRLTAPERSRTSTK</sequence>
<reference evidence="2 3" key="1">
    <citation type="submission" date="2018-09" db="EMBL/GenBank/DDBJ databases">
        <title>Genomic investigation of the strawberry pathogen Phytophthora fragariae indicates pathogenicity is determined by transcriptional variation in three key races.</title>
        <authorList>
            <person name="Adams T.M."/>
            <person name="Armitage A.D."/>
            <person name="Sobczyk M.K."/>
            <person name="Bates H.J."/>
            <person name="Dunwell J.M."/>
            <person name="Nellist C.F."/>
            <person name="Harrison R.J."/>
        </authorList>
    </citation>
    <scope>NUCLEOTIDE SEQUENCE [LARGE SCALE GENOMIC DNA]</scope>
    <source>
        <strain evidence="2 3">NOV-77</strain>
    </source>
</reference>
<dbReference type="AlphaFoldDB" id="A0A6G0RTP0"/>